<dbReference type="GO" id="GO:0003677">
    <property type="term" value="F:DNA binding"/>
    <property type="evidence" value="ECO:0007669"/>
    <property type="project" value="UniProtKB-KW"/>
</dbReference>
<sequence length="181" mass="21566">MIGELYKRYKKGDNDAILEIIDNFKPLIFKESRKWKIKCYDYEDLVQHGYLSIIKALNIFKGEPEKFVGYCIKAIKMNYRALLKGEIKHHREIPDEYILDKADNDYLFTLEDEVIAYEKTKELYNALDKLSESEKHIIKEAYFNNNSVNKIALDSNLTYNKVRYKKFKALKKLQKELKVHI</sequence>
<evidence type="ECO:0000313" key="6">
    <source>
        <dbReference type="Proteomes" id="UP001321763"/>
    </source>
</evidence>
<keyword evidence="3" id="KW-0238">DNA-binding</keyword>
<dbReference type="EMBL" id="AP026818">
    <property type="protein sequence ID" value="BDR81153.1"/>
    <property type="molecule type" value="Genomic_DNA"/>
</dbReference>
<dbReference type="InterPro" id="IPR013325">
    <property type="entry name" value="RNA_pol_sigma_r2"/>
</dbReference>
<protein>
    <submittedName>
        <fullName evidence="5">RNA polymerase sigma factor</fullName>
    </submittedName>
</protein>
<proteinExistence type="predicted"/>
<organism evidence="5 6">
    <name type="scientific">Clostridium tetani</name>
    <dbReference type="NCBI Taxonomy" id="1513"/>
    <lineage>
        <taxon>Bacteria</taxon>
        <taxon>Bacillati</taxon>
        <taxon>Bacillota</taxon>
        <taxon>Clostridia</taxon>
        <taxon>Eubacteriales</taxon>
        <taxon>Clostridiaceae</taxon>
        <taxon>Clostridium</taxon>
    </lineage>
</organism>
<name>A0ABC8ED86_CLOTA</name>
<dbReference type="Gene3D" id="1.10.1740.10">
    <property type="match status" value="1"/>
</dbReference>
<dbReference type="InterPro" id="IPR036388">
    <property type="entry name" value="WH-like_DNA-bd_sf"/>
</dbReference>
<reference evidence="5 6" key="1">
    <citation type="submission" date="2022-09" db="EMBL/GenBank/DDBJ databases">
        <title>complete genome sequences of Clostridium tetani str. KHSU-234311-028 isolated from soil.</title>
        <authorList>
            <person name="Sekizuka T."/>
            <person name="Shitada C."/>
            <person name="Takahashi M."/>
            <person name="Kuroda M."/>
        </authorList>
    </citation>
    <scope>NUCLEOTIDE SEQUENCE [LARGE SCALE GENOMIC DNA]</scope>
    <source>
        <strain evidence="5 6">KHSU-234311-028</strain>
    </source>
</reference>
<dbReference type="SUPFAM" id="SSF88659">
    <property type="entry name" value="Sigma3 and sigma4 domains of RNA polymerase sigma factors"/>
    <property type="match status" value="1"/>
</dbReference>
<evidence type="ECO:0000313" key="5">
    <source>
        <dbReference type="EMBL" id="BDR81153.1"/>
    </source>
</evidence>
<evidence type="ECO:0000256" key="3">
    <source>
        <dbReference type="ARBA" id="ARBA00023125"/>
    </source>
</evidence>
<evidence type="ECO:0000256" key="2">
    <source>
        <dbReference type="ARBA" id="ARBA00023082"/>
    </source>
</evidence>
<evidence type="ECO:0000256" key="4">
    <source>
        <dbReference type="ARBA" id="ARBA00023163"/>
    </source>
</evidence>
<dbReference type="RefSeq" id="WP_080751419.1">
    <property type="nucleotide sequence ID" value="NZ_AP026806.1"/>
</dbReference>
<dbReference type="InterPro" id="IPR000943">
    <property type="entry name" value="RNA_pol_sigma70"/>
</dbReference>
<evidence type="ECO:0000256" key="1">
    <source>
        <dbReference type="ARBA" id="ARBA00023015"/>
    </source>
</evidence>
<gene>
    <name evidence="5" type="ORF">K234311028_13990</name>
</gene>
<dbReference type="Proteomes" id="UP001321763">
    <property type="component" value="Chromosome"/>
</dbReference>
<dbReference type="PANTHER" id="PTHR30385:SF4">
    <property type="entry name" value="RNA POLYMERASE SIGMA-E FACTOR"/>
    <property type="match status" value="1"/>
</dbReference>
<dbReference type="InterPro" id="IPR014284">
    <property type="entry name" value="RNA_pol_sigma-70_dom"/>
</dbReference>
<dbReference type="InterPro" id="IPR013324">
    <property type="entry name" value="RNA_pol_sigma_r3/r4-like"/>
</dbReference>
<keyword evidence="1" id="KW-0805">Transcription regulation</keyword>
<dbReference type="GO" id="GO:0016987">
    <property type="term" value="F:sigma factor activity"/>
    <property type="evidence" value="ECO:0007669"/>
    <property type="project" value="UniProtKB-KW"/>
</dbReference>
<dbReference type="SUPFAM" id="SSF88946">
    <property type="entry name" value="Sigma2 domain of RNA polymerase sigma factors"/>
    <property type="match status" value="1"/>
</dbReference>
<keyword evidence="4" id="KW-0804">Transcription</keyword>
<dbReference type="Gene3D" id="1.10.10.10">
    <property type="entry name" value="Winged helix-like DNA-binding domain superfamily/Winged helix DNA-binding domain"/>
    <property type="match status" value="1"/>
</dbReference>
<dbReference type="AlphaFoldDB" id="A0ABC8ED86"/>
<dbReference type="PRINTS" id="PR00046">
    <property type="entry name" value="SIGMA70FCT"/>
</dbReference>
<accession>A0ABC8ED86</accession>
<dbReference type="NCBIfam" id="TIGR02937">
    <property type="entry name" value="sigma70-ECF"/>
    <property type="match status" value="1"/>
</dbReference>
<keyword evidence="2" id="KW-0731">Sigma factor</keyword>
<dbReference type="PANTHER" id="PTHR30385">
    <property type="entry name" value="SIGMA FACTOR F FLAGELLAR"/>
    <property type="match status" value="1"/>
</dbReference>